<feature type="transmembrane region" description="Helical" evidence="11">
    <location>
        <begin position="683"/>
        <end position="707"/>
    </location>
</feature>
<feature type="transmembrane region" description="Helical" evidence="11">
    <location>
        <begin position="471"/>
        <end position="490"/>
    </location>
</feature>
<keyword evidence="8 11" id="KW-0472">Membrane</keyword>
<evidence type="ECO:0000256" key="9">
    <source>
        <dbReference type="ARBA" id="ARBA00023201"/>
    </source>
</evidence>
<dbReference type="AlphaFoldDB" id="G3HA67"/>
<feature type="transmembrane region" description="Helical" evidence="11">
    <location>
        <begin position="12"/>
        <end position="45"/>
    </location>
</feature>
<comment type="similarity">
    <text evidence="2">Belongs to the SLC13A/DASS transporter (TC 2.A.47) family. NADC subfamily.</text>
</comment>
<dbReference type="FunCoup" id="G3HA67">
    <property type="interactions" value="100"/>
</dbReference>
<feature type="transmembrane region" description="Helical" evidence="11">
    <location>
        <begin position="405"/>
        <end position="430"/>
    </location>
</feature>
<feature type="non-terminal residue" evidence="12">
    <location>
        <position position="1"/>
    </location>
</feature>
<evidence type="ECO:0000256" key="2">
    <source>
        <dbReference type="ARBA" id="ARBA00006772"/>
    </source>
</evidence>
<evidence type="ECO:0000256" key="6">
    <source>
        <dbReference type="ARBA" id="ARBA00023053"/>
    </source>
</evidence>
<feature type="transmembrane region" description="Helical" evidence="11">
    <location>
        <begin position="371"/>
        <end position="393"/>
    </location>
</feature>
<evidence type="ECO:0000313" key="13">
    <source>
        <dbReference type="Proteomes" id="UP000001075"/>
    </source>
</evidence>
<evidence type="ECO:0000256" key="1">
    <source>
        <dbReference type="ARBA" id="ARBA00004141"/>
    </source>
</evidence>
<dbReference type="PANTHER" id="PTHR10283:SF63">
    <property type="entry name" value="SOLUTE CARRIER FAMILY 13 MEMBER 4"/>
    <property type="match status" value="1"/>
</dbReference>
<dbReference type="InParanoid" id="G3HA67"/>
<feature type="transmembrane region" description="Helical" evidence="11">
    <location>
        <begin position="643"/>
        <end position="663"/>
    </location>
</feature>
<evidence type="ECO:0000256" key="5">
    <source>
        <dbReference type="ARBA" id="ARBA00022989"/>
    </source>
</evidence>
<name>G3HA67_CRIGR</name>
<feature type="transmembrane region" description="Helical" evidence="11">
    <location>
        <begin position="511"/>
        <end position="528"/>
    </location>
</feature>
<protein>
    <submittedName>
        <fullName evidence="12">Solute carrier family 13 member 4</fullName>
    </submittedName>
</protein>
<keyword evidence="5 11" id="KW-1133">Transmembrane helix</keyword>
<feature type="region of interest" description="Disordered" evidence="10">
    <location>
        <begin position="320"/>
        <end position="352"/>
    </location>
</feature>
<gene>
    <name evidence="12" type="ORF">I79_007310</name>
</gene>
<keyword evidence="9" id="KW-0739">Sodium transport</keyword>
<dbReference type="PANTHER" id="PTHR10283">
    <property type="entry name" value="SOLUTE CARRIER FAMILY 13 MEMBER"/>
    <property type="match status" value="1"/>
</dbReference>
<dbReference type="Proteomes" id="UP000001075">
    <property type="component" value="Unassembled WGS sequence"/>
</dbReference>
<keyword evidence="6" id="KW-0915">Sodium</keyword>
<evidence type="ECO:0000256" key="3">
    <source>
        <dbReference type="ARBA" id="ARBA00022692"/>
    </source>
</evidence>
<keyword evidence="7" id="KW-0406">Ion transport</keyword>
<comment type="subcellular location">
    <subcellularLocation>
        <location evidence="1">Membrane</location>
        <topology evidence="1">Multi-pass membrane protein</topology>
    </subcellularLocation>
</comment>
<evidence type="ECO:0000256" key="7">
    <source>
        <dbReference type="ARBA" id="ARBA00023065"/>
    </source>
</evidence>
<evidence type="ECO:0000313" key="12">
    <source>
        <dbReference type="EMBL" id="EGV92474.1"/>
    </source>
</evidence>
<feature type="transmembrane region" description="Helical" evidence="11">
    <location>
        <begin position="601"/>
        <end position="631"/>
    </location>
</feature>
<evidence type="ECO:0000256" key="8">
    <source>
        <dbReference type="ARBA" id="ARBA00023136"/>
    </source>
</evidence>
<dbReference type="eggNOG" id="KOG1281">
    <property type="taxonomic scope" value="Eukaryota"/>
</dbReference>
<feature type="transmembrane region" description="Helical" evidence="11">
    <location>
        <begin position="96"/>
        <end position="114"/>
    </location>
</feature>
<dbReference type="EMBL" id="JH000244">
    <property type="protein sequence ID" value="EGV92474.1"/>
    <property type="molecule type" value="Genomic_DNA"/>
</dbReference>
<feature type="transmembrane region" description="Helical" evidence="11">
    <location>
        <begin position="57"/>
        <end position="75"/>
    </location>
</feature>
<organism evidence="12 13">
    <name type="scientific">Cricetulus griseus</name>
    <name type="common">Chinese hamster</name>
    <name type="synonym">Cricetulus barabensis griseus</name>
    <dbReference type="NCBI Taxonomy" id="10029"/>
    <lineage>
        <taxon>Eukaryota</taxon>
        <taxon>Metazoa</taxon>
        <taxon>Chordata</taxon>
        <taxon>Craniata</taxon>
        <taxon>Vertebrata</taxon>
        <taxon>Euteleostomi</taxon>
        <taxon>Mammalia</taxon>
        <taxon>Eutheria</taxon>
        <taxon>Euarchontoglires</taxon>
        <taxon>Glires</taxon>
        <taxon>Rodentia</taxon>
        <taxon>Myomorpha</taxon>
        <taxon>Muroidea</taxon>
        <taxon>Cricetidae</taxon>
        <taxon>Cricetinae</taxon>
        <taxon>Cricetulus</taxon>
    </lineage>
</organism>
<dbReference type="GO" id="GO:0005886">
    <property type="term" value="C:plasma membrane"/>
    <property type="evidence" value="ECO:0007669"/>
    <property type="project" value="TreeGrafter"/>
</dbReference>
<keyword evidence="4" id="KW-0813">Transport</keyword>
<reference evidence="13" key="1">
    <citation type="journal article" date="2011" name="Nat. Biotechnol.">
        <title>The genomic sequence of the Chinese hamster ovary (CHO)-K1 cell line.</title>
        <authorList>
            <person name="Xu X."/>
            <person name="Nagarajan H."/>
            <person name="Lewis N.E."/>
            <person name="Pan S."/>
            <person name="Cai Z."/>
            <person name="Liu X."/>
            <person name="Chen W."/>
            <person name="Xie M."/>
            <person name="Wang W."/>
            <person name="Hammond S."/>
            <person name="Andersen M.R."/>
            <person name="Neff N."/>
            <person name="Passarelli B."/>
            <person name="Koh W."/>
            <person name="Fan H.C."/>
            <person name="Wang J."/>
            <person name="Gui Y."/>
            <person name="Lee K.H."/>
            <person name="Betenbaugh M.J."/>
            <person name="Quake S.R."/>
            <person name="Famili I."/>
            <person name="Palsson B.O."/>
            <person name="Wang J."/>
        </authorList>
    </citation>
    <scope>NUCLEOTIDE SEQUENCE [LARGE SCALE GENOMIC DNA]</scope>
    <source>
        <strain evidence="13">CHO K1 cell line</strain>
    </source>
</reference>
<dbReference type="STRING" id="10029.G3HA67"/>
<evidence type="ECO:0000256" key="11">
    <source>
        <dbReference type="SAM" id="Phobius"/>
    </source>
</evidence>
<accession>G3HA67</accession>
<dbReference type="InterPro" id="IPR001898">
    <property type="entry name" value="SLC13A/DASS"/>
</dbReference>
<keyword evidence="4" id="KW-0769">Symport</keyword>
<evidence type="ECO:0000256" key="4">
    <source>
        <dbReference type="ARBA" id="ARBA00022847"/>
    </source>
</evidence>
<evidence type="ECO:0000256" key="10">
    <source>
        <dbReference type="SAM" id="MobiDB-lite"/>
    </source>
</evidence>
<dbReference type="Pfam" id="PF00939">
    <property type="entry name" value="Na_sulph_symp"/>
    <property type="match status" value="2"/>
</dbReference>
<keyword evidence="3 11" id="KW-0812">Transmembrane</keyword>
<proteinExistence type="inferred from homology"/>
<dbReference type="GO" id="GO:0015370">
    <property type="term" value="F:solute:sodium symporter activity"/>
    <property type="evidence" value="ECO:0007669"/>
    <property type="project" value="UniProtKB-ARBA"/>
</dbReference>
<sequence length="725" mass="79909">LSTSFFPFQEAACAYVLLVTAVYWVSEAVPLGAAALVPAFLYPFFGVLRSSEVAAEYFKNTTLLLVGVICVAAAVEKWNLHKRIALRMVLMAGAKPGMLLLCFMCCTAMLSMWLSNTSTTAMVTPIVEAVLQELINATEEEQLGAGNSSSEEAELMGTAHESSSPLCFSTLLSGFPASLHGDTVHWCPSPHLHTPSPITRVPFTHAHSSFLLCFQAPTPFSLSPVLKHYCKTLGSVRICSPTVPSDQREGEEVTCAPALTPGLPCSVHSSLGFHFLCFFTTVGLDVNKRQTSVELIFVNEDVMVLSQQNLNGVPMVTKPVKTANQQQHQRQHSSQEKSGVLTPSSKNQEANRKKYRSHHDQMICKCLSLSISYAATIGGLTTIIGTSTSLIFLEHFNNQYPAAEVVNFGTWFLFSFPISLIMLVVSWFWMHWLFLGCNFKETCSLSKKKKTKREELSEKRIREEYEKLGDISYPEMVTAFFFILMTVLWFTREPGFVPGWDSFFEKKGYRTDATVSVFLGFLLFLIPAKKPCFGKKSDEASQEPTQGMEPIITWKDFQRTMPWEIVILVGGGYALASGSKSSGLSTWIGHQMLSLSSLPPWAITLLACVLVSIVTEFVSNPATITIFLPILCTLSETLHINPLYTLVPVTMSISFAVMLPVGNPPNAIVFSYGHCQIKDMVKAGLGVNVIGLVIVMVAINTWGVSLFHLDTFPAWAKVGNITDQT</sequence>